<dbReference type="AlphaFoldDB" id="A0A1I5HBU3"/>
<dbReference type="EMBL" id="FOVR01000006">
    <property type="protein sequence ID" value="SFO45703.1"/>
    <property type="molecule type" value="Genomic_DNA"/>
</dbReference>
<dbReference type="OrthoDB" id="9916016at2"/>
<dbReference type="STRING" id="655353.SAMN04488056_106147"/>
<name>A0A1I5HBU3_9HYPH</name>
<dbReference type="Proteomes" id="UP000199236">
    <property type="component" value="Unassembled WGS sequence"/>
</dbReference>
<organism evidence="1 2">
    <name type="scientific">Cohaesibacter marisflavi</name>
    <dbReference type="NCBI Taxonomy" id="655353"/>
    <lineage>
        <taxon>Bacteria</taxon>
        <taxon>Pseudomonadati</taxon>
        <taxon>Pseudomonadota</taxon>
        <taxon>Alphaproteobacteria</taxon>
        <taxon>Hyphomicrobiales</taxon>
        <taxon>Cohaesibacteraceae</taxon>
    </lineage>
</organism>
<protein>
    <submittedName>
        <fullName evidence="1">Uncharacterized protein</fullName>
    </submittedName>
</protein>
<proteinExistence type="predicted"/>
<dbReference type="RefSeq" id="WP_090072983.1">
    <property type="nucleotide sequence ID" value="NZ_FOVR01000006.1"/>
</dbReference>
<sequence length="67" mass="7199">MGAASKRTGNITQPQIERAIKAAKGQGLGISEMHIEPKQVRLVFGNGEIQNVASKDTPSNPQLKGWD</sequence>
<keyword evidence="2" id="KW-1185">Reference proteome</keyword>
<gene>
    <name evidence="1" type="ORF">SAMN04488056_106147</name>
</gene>
<reference evidence="1 2" key="1">
    <citation type="submission" date="2016-10" db="EMBL/GenBank/DDBJ databases">
        <authorList>
            <person name="de Groot N.N."/>
        </authorList>
    </citation>
    <scope>NUCLEOTIDE SEQUENCE [LARGE SCALE GENOMIC DNA]</scope>
    <source>
        <strain evidence="1 2">CGMCC 1.9157</strain>
    </source>
</reference>
<evidence type="ECO:0000313" key="1">
    <source>
        <dbReference type="EMBL" id="SFO45703.1"/>
    </source>
</evidence>
<evidence type="ECO:0000313" key="2">
    <source>
        <dbReference type="Proteomes" id="UP000199236"/>
    </source>
</evidence>
<accession>A0A1I5HBU3</accession>